<evidence type="ECO:0000256" key="1">
    <source>
        <dbReference type="SAM" id="MobiDB-lite"/>
    </source>
</evidence>
<dbReference type="Proteomes" id="UP000292082">
    <property type="component" value="Unassembled WGS sequence"/>
</dbReference>
<evidence type="ECO:0000313" key="2">
    <source>
        <dbReference type="EMBL" id="TBU63895.1"/>
    </source>
</evidence>
<feature type="compositionally biased region" description="Polar residues" evidence="1">
    <location>
        <begin position="58"/>
        <end position="69"/>
    </location>
</feature>
<feature type="compositionally biased region" description="Polar residues" evidence="1">
    <location>
        <begin position="1"/>
        <end position="27"/>
    </location>
</feature>
<dbReference type="EMBL" id="ML145088">
    <property type="protein sequence ID" value="TBU63895.1"/>
    <property type="molecule type" value="Genomic_DNA"/>
</dbReference>
<feature type="compositionally biased region" description="Polar residues" evidence="1">
    <location>
        <begin position="85"/>
        <end position="104"/>
    </location>
</feature>
<evidence type="ECO:0000313" key="3">
    <source>
        <dbReference type="Proteomes" id="UP000292082"/>
    </source>
</evidence>
<accession>A0A4Q9Q8U7</accession>
<sequence length="195" mass="20036">MSRAQQDFQGTSNNYTQADQTWQNQPPNKMPADWNAQNAQGAQAFQPASMRPGDDLNSDQYGQTANQYPPTGLSAAPGHGGQLGASGQQLRDPASTTGAGITNTPGGGPFGHGHQHQHQQFDHDVPGQHARTSGSGGAGAAGPPSSVQAQATKPSASERIIGNTEKLAGKVSGSAGLVQRGEARKTGGGLNQENF</sequence>
<gene>
    <name evidence="2" type="ORF">BD310DRAFT_916136</name>
</gene>
<keyword evidence="3" id="KW-1185">Reference proteome</keyword>
<protein>
    <recommendedName>
        <fullName evidence="4">CsbD-like domain-containing protein</fullName>
    </recommendedName>
</protein>
<proteinExistence type="predicted"/>
<feature type="region of interest" description="Disordered" evidence="1">
    <location>
        <begin position="1"/>
        <end position="195"/>
    </location>
</feature>
<dbReference type="AlphaFoldDB" id="A0A4Q9Q8U7"/>
<evidence type="ECO:0008006" key="4">
    <source>
        <dbReference type="Google" id="ProtNLM"/>
    </source>
</evidence>
<reference evidence="2 3" key="1">
    <citation type="submission" date="2019-01" db="EMBL/GenBank/DDBJ databases">
        <title>Draft genome sequences of three monokaryotic isolates of the white-rot basidiomycete fungus Dichomitus squalens.</title>
        <authorList>
            <consortium name="DOE Joint Genome Institute"/>
            <person name="Lopez S.C."/>
            <person name="Andreopoulos B."/>
            <person name="Pangilinan J."/>
            <person name="Lipzen A."/>
            <person name="Riley R."/>
            <person name="Ahrendt S."/>
            <person name="Ng V."/>
            <person name="Barry K."/>
            <person name="Daum C."/>
            <person name="Grigoriev I.V."/>
            <person name="Hilden K.S."/>
            <person name="Makela M.R."/>
            <person name="de Vries R.P."/>
        </authorList>
    </citation>
    <scope>NUCLEOTIDE SEQUENCE [LARGE SCALE GENOMIC DNA]</scope>
    <source>
        <strain evidence="2 3">CBS 464.89</strain>
    </source>
</reference>
<feature type="compositionally biased region" description="Low complexity" evidence="1">
    <location>
        <begin position="36"/>
        <end position="48"/>
    </location>
</feature>
<name>A0A4Q9Q8U7_9APHY</name>
<feature type="compositionally biased region" description="Gly residues" evidence="1">
    <location>
        <begin position="186"/>
        <end position="195"/>
    </location>
</feature>
<organism evidence="2 3">
    <name type="scientific">Dichomitus squalens</name>
    <dbReference type="NCBI Taxonomy" id="114155"/>
    <lineage>
        <taxon>Eukaryota</taxon>
        <taxon>Fungi</taxon>
        <taxon>Dikarya</taxon>
        <taxon>Basidiomycota</taxon>
        <taxon>Agaricomycotina</taxon>
        <taxon>Agaricomycetes</taxon>
        <taxon>Polyporales</taxon>
        <taxon>Polyporaceae</taxon>
        <taxon>Dichomitus</taxon>
    </lineage>
</organism>